<dbReference type="HOGENOM" id="CLU_2532358_0_0_1"/>
<accession>A0BJK6</accession>
<evidence type="ECO:0000313" key="1">
    <source>
        <dbReference type="EMBL" id="CAK58723.1"/>
    </source>
</evidence>
<dbReference type="RefSeq" id="XP_001426121.1">
    <property type="nucleotide sequence ID" value="XM_001426084.1"/>
</dbReference>
<protein>
    <submittedName>
        <fullName evidence="1">Uncharacterized protein</fullName>
    </submittedName>
</protein>
<dbReference type="GeneID" id="5011905"/>
<sequence length="77" mass="8707">MGIIQTCCNNNKNKIKGDKYKQNAKNLDISKTVRMFDYNSNKYVDVPVLEPATLNSLYSKRQTQSSNITPAAYLSQS</sequence>
<dbReference type="KEGG" id="ptm:GSPATT00029351001"/>
<evidence type="ECO:0000313" key="2">
    <source>
        <dbReference type="Proteomes" id="UP000000600"/>
    </source>
</evidence>
<keyword evidence="2" id="KW-1185">Reference proteome</keyword>
<dbReference type="InParanoid" id="A0BJK6"/>
<gene>
    <name evidence="1" type="ORF">GSPATT00029351001</name>
</gene>
<dbReference type="Proteomes" id="UP000000600">
    <property type="component" value="Unassembled WGS sequence"/>
</dbReference>
<dbReference type="AlphaFoldDB" id="A0BJK6"/>
<organism evidence="1 2">
    <name type="scientific">Paramecium tetraurelia</name>
    <dbReference type="NCBI Taxonomy" id="5888"/>
    <lineage>
        <taxon>Eukaryota</taxon>
        <taxon>Sar</taxon>
        <taxon>Alveolata</taxon>
        <taxon>Ciliophora</taxon>
        <taxon>Intramacronucleata</taxon>
        <taxon>Oligohymenophorea</taxon>
        <taxon>Peniculida</taxon>
        <taxon>Parameciidae</taxon>
        <taxon>Paramecium</taxon>
    </lineage>
</organism>
<proteinExistence type="predicted"/>
<reference evidence="1 2" key="1">
    <citation type="journal article" date="2006" name="Nature">
        <title>Global trends of whole-genome duplications revealed by the ciliate Paramecium tetraurelia.</title>
        <authorList>
            <consortium name="Genoscope"/>
            <person name="Aury J.-M."/>
            <person name="Jaillon O."/>
            <person name="Duret L."/>
            <person name="Noel B."/>
            <person name="Jubin C."/>
            <person name="Porcel B.M."/>
            <person name="Segurens B."/>
            <person name="Daubin V."/>
            <person name="Anthouard V."/>
            <person name="Aiach N."/>
            <person name="Arnaiz O."/>
            <person name="Billaut A."/>
            <person name="Beisson J."/>
            <person name="Blanc I."/>
            <person name="Bouhouche K."/>
            <person name="Camara F."/>
            <person name="Duharcourt S."/>
            <person name="Guigo R."/>
            <person name="Gogendeau D."/>
            <person name="Katinka M."/>
            <person name="Keller A.-M."/>
            <person name="Kissmehl R."/>
            <person name="Klotz C."/>
            <person name="Koll F."/>
            <person name="Le Moue A."/>
            <person name="Lepere C."/>
            <person name="Malinsky S."/>
            <person name="Nowacki M."/>
            <person name="Nowak J.K."/>
            <person name="Plattner H."/>
            <person name="Poulain J."/>
            <person name="Ruiz F."/>
            <person name="Serrano V."/>
            <person name="Zagulski M."/>
            <person name="Dessen P."/>
            <person name="Betermier M."/>
            <person name="Weissenbach J."/>
            <person name="Scarpelli C."/>
            <person name="Schachter V."/>
            <person name="Sperling L."/>
            <person name="Meyer E."/>
            <person name="Cohen J."/>
            <person name="Wincker P."/>
        </authorList>
    </citation>
    <scope>NUCLEOTIDE SEQUENCE [LARGE SCALE GENOMIC DNA]</scope>
    <source>
        <strain evidence="1 2">Stock d4-2</strain>
    </source>
</reference>
<name>A0BJK6_PARTE</name>
<dbReference type="EMBL" id="CT867998">
    <property type="protein sequence ID" value="CAK58723.1"/>
    <property type="molecule type" value="Genomic_DNA"/>
</dbReference>